<protein>
    <submittedName>
        <fullName evidence="3">Polysaccharide deacetylase family protein</fullName>
    </submittedName>
</protein>
<dbReference type="PROSITE" id="PS51318">
    <property type="entry name" value="TAT"/>
    <property type="match status" value="1"/>
</dbReference>
<organism evidence="3 4">
    <name type="scientific">Actinomyces israelii</name>
    <dbReference type="NCBI Taxonomy" id="1659"/>
    <lineage>
        <taxon>Bacteria</taxon>
        <taxon>Bacillati</taxon>
        <taxon>Actinomycetota</taxon>
        <taxon>Actinomycetes</taxon>
        <taxon>Actinomycetales</taxon>
        <taxon>Actinomycetaceae</taxon>
        <taxon>Actinomyces</taxon>
    </lineage>
</organism>
<feature type="domain" description="NodB homology" evidence="2">
    <location>
        <begin position="107"/>
        <end position="309"/>
    </location>
</feature>
<feature type="compositionally biased region" description="Low complexity" evidence="1">
    <location>
        <begin position="41"/>
        <end position="67"/>
    </location>
</feature>
<dbReference type="Proteomes" id="UP001072034">
    <property type="component" value="Unassembled WGS sequence"/>
</dbReference>
<proteinExistence type="predicted"/>
<evidence type="ECO:0000313" key="3">
    <source>
        <dbReference type="EMBL" id="MCZ0857024.1"/>
    </source>
</evidence>
<comment type="caution">
    <text evidence="3">The sequence shown here is derived from an EMBL/GenBank/DDBJ whole genome shotgun (WGS) entry which is preliminary data.</text>
</comment>
<dbReference type="InterPro" id="IPR050248">
    <property type="entry name" value="Polysacc_deacetylase_ArnD"/>
</dbReference>
<evidence type="ECO:0000256" key="1">
    <source>
        <dbReference type="SAM" id="MobiDB-lite"/>
    </source>
</evidence>
<dbReference type="PANTHER" id="PTHR10587">
    <property type="entry name" value="GLYCOSYL TRANSFERASE-RELATED"/>
    <property type="match status" value="1"/>
</dbReference>
<gene>
    <name evidence="3" type="ORF">OHJ16_03040</name>
</gene>
<dbReference type="RefSeq" id="WP_268916695.1">
    <property type="nucleotide sequence ID" value="NZ_CP124548.1"/>
</dbReference>
<dbReference type="InterPro" id="IPR006311">
    <property type="entry name" value="TAT_signal"/>
</dbReference>
<feature type="region of interest" description="Disordered" evidence="1">
    <location>
        <begin position="29"/>
        <end position="79"/>
    </location>
</feature>
<dbReference type="SUPFAM" id="SSF88713">
    <property type="entry name" value="Glycoside hydrolase/deacetylase"/>
    <property type="match status" value="1"/>
</dbReference>
<keyword evidence="4" id="KW-1185">Reference proteome</keyword>
<name>A0ABT4I5L1_9ACTO</name>
<accession>A0ABT4I5L1</accession>
<sequence length="309" mass="30654">MPVSPSGPARRTVVHGLLAAAGLTALGACGRRAPASPSPTGPSSTAGPSSPTPDALQAPTAPGAAPASPSPTPEPPSREEIVAEFAGREPTWFDLVGEGIVSSTPASGVCLTLDACGGPGGSGADTALIDMLIGDSVPFTAFLNSRWVEANPDLTDRLAACPTVEIGNHGTNHLPMSVTGASAYGIPGTRDAGEVWDEIMGNQTALTERTGRAPRFFRPGTAHWDDVALAIAARLGLSAAGFSINGDGGATFPAGTVEAEVGRAGAGDVVISHMNQPAADTGAGYLAAVPAMLAAGTVFLTLSDALAAG</sequence>
<dbReference type="PANTHER" id="PTHR10587:SF134">
    <property type="entry name" value="SECRETED PROTEIN"/>
    <property type="match status" value="1"/>
</dbReference>
<dbReference type="EMBL" id="JAPTMY010000004">
    <property type="protein sequence ID" value="MCZ0857024.1"/>
    <property type="molecule type" value="Genomic_DNA"/>
</dbReference>
<dbReference type="Gene3D" id="3.20.20.370">
    <property type="entry name" value="Glycoside hydrolase/deacetylase"/>
    <property type="match status" value="1"/>
</dbReference>
<evidence type="ECO:0000259" key="2">
    <source>
        <dbReference type="PROSITE" id="PS51677"/>
    </source>
</evidence>
<evidence type="ECO:0000313" key="4">
    <source>
        <dbReference type="Proteomes" id="UP001072034"/>
    </source>
</evidence>
<dbReference type="InterPro" id="IPR011330">
    <property type="entry name" value="Glyco_hydro/deAcase_b/a-brl"/>
</dbReference>
<dbReference type="PROSITE" id="PS51677">
    <property type="entry name" value="NODB"/>
    <property type="match status" value="1"/>
</dbReference>
<reference evidence="3" key="1">
    <citation type="submission" date="2022-10" db="EMBL/GenBank/DDBJ databases">
        <title>Genome sequence of Actinomyces israelii ATCC 10048.</title>
        <authorList>
            <person name="Watt R.M."/>
            <person name="Tong W.M."/>
        </authorList>
    </citation>
    <scope>NUCLEOTIDE SEQUENCE</scope>
    <source>
        <strain evidence="3">ATCC 10048</strain>
    </source>
</reference>
<dbReference type="InterPro" id="IPR002509">
    <property type="entry name" value="NODB_dom"/>
</dbReference>
<dbReference type="Pfam" id="PF01522">
    <property type="entry name" value="Polysacc_deac_1"/>
    <property type="match status" value="1"/>
</dbReference>